<evidence type="ECO:0000256" key="1">
    <source>
        <dbReference type="SAM" id="MobiDB-lite"/>
    </source>
</evidence>
<dbReference type="AlphaFoldDB" id="A0A6A4T8I5"/>
<gene>
    <name evidence="2" type="ORF">F2P81_006189</name>
</gene>
<dbReference type="EMBL" id="VEVO01000005">
    <property type="protein sequence ID" value="KAF0042657.1"/>
    <property type="molecule type" value="Genomic_DNA"/>
</dbReference>
<comment type="caution">
    <text evidence="2">The sequence shown here is derived from an EMBL/GenBank/DDBJ whole genome shotgun (WGS) entry which is preliminary data.</text>
</comment>
<sequence>MNIAETLKRDQQRSTQSAAPSSVAEQCRNNQIKAETKQQCSGVVATGPSYCLSNRGRLLVPEHPWTVPPLPASYM</sequence>
<proteinExistence type="predicted"/>
<accession>A0A6A4T8I5</accession>
<feature type="compositionally biased region" description="Basic and acidic residues" evidence="1">
    <location>
        <begin position="1"/>
        <end position="12"/>
    </location>
</feature>
<evidence type="ECO:0000313" key="3">
    <source>
        <dbReference type="Proteomes" id="UP000438429"/>
    </source>
</evidence>
<feature type="compositionally biased region" description="Polar residues" evidence="1">
    <location>
        <begin position="13"/>
        <end position="25"/>
    </location>
</feature>
<organism evidence="2 3">
    <name type="scientific">Scophthalmus maximus</name>
    <name type="common">Turbot</name>
    <name type="synonym">Psetta maxima</name>
    <dbReference type="NCBI Taxonomy" id="52904"/>
    <lineage>
        <taxon>Eukaryota</taxon>
        <taxon>Metazoa</taxon>
        <taxon>Chordata</taxon>
        <taxon>Craniata</taxon>
        <taxon>Vertebrata</taxon>
        <taxon>Euteleostomi</taxon>
        <taxon>Actinopterygii</taxon>
        <taxon>Neopterygii</taxon>
        <taxon>Teleostei</taxon>
        <taxon>Neoteleostei</taxon>
        <taxon>Acanthomorphata</taxon>
        <taxon>Carangaria</taxon>
        <taxon>Pleuronectiformes</taxon>
        <taxon>Pleuronectoidei</taxon>
        <taxon>Scophthalmidae</taxon>
        <taxon>Scophthalmus</taxon>
    </lineage>
</organism>
<dbReference type="Proteomes" id="UP000438429">
    <property type="component" value="Unassembled WGS sequence"/>
</dbReference>
<evidence type="ECO:0000313" key="2">
    <source>
        <dbReference type="EMBL" id="KAF0042657.1"/>
    </source>
</evidence>
<feature type="region of interest" description="Disordered" evidence="1">
    <location>
        <begin position="1"/>
        <end position="25"/>
    </location>
</feature>
<reference evidence="2 3" key="1">
    <citation type="submission" date="2019-06" db="EMBL/GenBank/DDBJ databases">
        <title>Draft genomes of female and male turbot (Scophthalmus maximus).</title>
        <authorList>
            <person name="Xu H."/>
            <person name="Xu X.-W."/>
            <person name="Shao C."/>
            <person name="Chen S."/>
        </authorList>
    </citation>
    <scope>NUCLEOTIDE SEQUENCE [LARGE SCALE GENOMIC DNA]</scope>
    <source>
        <strain evidence="2">Ysfricsl-2016a</strain>
        <tissue evidence="2">Blood</tissue>
    </source>
</reference>
<protein>
    <submittedName>
        <fullName evidence="2">Uncharacterized protein</fullName>
    </submittedName>
</protein>
<name>A0A6A4T8I5_SCOMX</name>